<comment type="caution">
    <text evidence="1">The sequence shown here is derived from an EMBL/GenBank/DDBJ whole genome shotgun (WGS) entry which is preliminary data.</text>
</comment>
<organism evidence="1 2">
    <name type="scientific">Parashewanella spongiae</name>
    <dbReference type="NCBI Taxonomy" id="342950"/>
    <lineage>
        <taxon>Bacteria</taxon>
        <taxon>Pseudomonadati</taxon>
        <taxon>Pseudomonadota</taxon>
        <taxon>Gammaproteobacteria</taxon>
        <taxon>Alteromonadales</taxon>
        <taxon>Shewanellaceae</taxon>
        <taxon>Parashewanella</taxon>
    </lineage>
</organism>
<accession>A0A3A6TRL3</accession>
<dbReference type="AlphaFoldDB" id="A0A3A6TRL3"/>
<dbReference type="Proteomes" id="UP000273022">
    <property type="component" value="Unassembled WGS sequence"/>
</dbReference>
<evidence type="ECO:0000313" key="1">
    <source>
        <dbReference type="EMBL" id="RJY10439.1"/>
    </source>
</evidence>
<gene>
    <name evidence="1" type="ORF">D5R81_14720</name>
</gene>
<dbReference type="RefSeq" id="WP_121854396.1">
    <property type="nucleotide sequence ID" value="NZ_CP037952.1"/>
</dbReference>
<proteinExistence type="predicted"/>
<dbReference type="OrthoDB" id="9896952at2"/>
<keyword evidence="2" id="KW-1185">Reference proteome</keyword>
<protein>
    <submittedName>
        <fullName evidence="1">Uncharacterized protein</fullName>
    </submittedName>
</protein>
<evidence type="ECO:0000313" key="2">
    <source>
        <dbReference type="Proteomes" id="UP000273022"/>
    </source>
</evidence>
<sequence length="165" mass="19096">MSVVYRELNGREYLHVHRKVNKEEFNRFINITGLFGKELALKKHDAKTLDKELAARQTSSNQSVMSQFCHPNGRLKHIIIAPPQKKSGWAVKCVINQDKKVTFSKSLSVAKHTLEKAIVMMFEMVAEVFKLPKRSAMFLVLKSLYVSYLTDYFYKLKSDLRELAI</sequence>
<reference evidence="1 2" key="1">
    <citation type="submission" date="2018-09" db="EMBL/GenBank/DDBJ databases">
        <title>Phylogeny of the Shewanellaceae, and recommendation for two new genera, Pseudoshewanella and Parashewanella.</title>
        <authorList>
            <person name="Wang G."/>
        </authorList>
    </citation>
    <scope>NUCLEOTIDE SEQUENCE [LARGE SCALE GENOMIC DNA]</scope>
    <source>
        <strain evidence="1 2">KCTC 22492</strain>
    </source>
</reference>
<dbReference type="EMBL" id="QYYH01000105">
    <property type="protein sequence ID" value="RJY10439.1"/>
    <property type="molecule type" value="Genomic_DNA"/>
</dbReference>
<name>A0A3A6TRL3_9GAMM</name>